<dbReference type="EMBL" id="JAVRFD010000001">
    <property type="protein sequence ID" value="MDT0541363.1"/>
    <property type="molecule type" value="Genomic_DNA"/>
</dbReference>
<dbReference type="Gene3D" id="3.75.10.10">
    <property type="entry name" value="L-arginine/glycine Amidinotransferase, Chain A"/>
    <property type="match status" value="1"/>
</dbReference>
<accession>A0ABU2X8T8</accession>
<dbReference type="InterPro" id="IPR033195">
    <property type="entry name" value="AmidinoTrfase"/>
</dbReference>
<dbReference type="CDD" id="cd21135">
    <property type="entry name" value="amidinotransferase_StrB1-like"/>
    <property type="match status" value="1"/>
</dbReference>
<dbReference type="SUPFAM" id="SSF55909">
    <property type="entry name" value="Pentein"/>
    <property type="match status" value="1"/>
</dbReference>
<comment type="similarity">
    <text evidence="1">Belongs to the amidinotransferase family.</text>
</comment>
<evidence type="ECO:0000313" key="4">
    <source>
        <dbReference type="Proteomes" id="UP001180754"/>
    </source>
</evidence>
<gene>
    <name evidence="3" type="ORF">RND15_01355</name>
</gene>
<dbReference type="RefSeq" id="WP_311721629.1">
    <property type="nucleotide sequence ID" value="NZ_JAVRFD010000001.1"/>
</dbReference>
<evidence type="ECO:0000256" key="1">
    <source>
        <dbReference type="ARBA" id="ARBA00006943"/>
    </source>
</evidence>
<proteinExistence type="inferred from homology"/>
<organism evidence="3 4">
    <name type="scientific">Streptomyces lonegramiae</name>
    <dbReference type="NCBI Taxonomy" id="3075524"/>
    <lineage>
        <taxon>Bacteria</taxon>
        <taxon>Bacillati</taxon>
        <taxon>Actinomycetota</taxon>
        <taxon>Actinomycetes</taxon>
        <taxon>Kitasatosporales</taxon>
        <taxon>Streptomycetaceae</taxon>
        <taxon>Streptomyces</taxon>
    </lineage>
</organism>
<dbReference type="PANTHER" id="PTHR10488:SF1">
    <property type="entry name" value="GLYCINE AMIDINOTRANSFERASE, MITOCHONDRIAL"/>
    <property type="match status" value="1"/>
</dbReference>
<reference evidence="3" key="1">
    <citation type="submission" date="2024-05" db="EMBL/GenBank/DDBJ databases">
        <title>30 novel species of actinomycetes from the DSMZ collection.</title>
        <authorList>
            <person name="Nouioui I."/>
        </authorList>
    </citation>
    <scope>NUCLEOTIDE SEQUENCE</scope>
    <source>
        <strain evidence="3">DSM 41529</strain>
    </source>
</reference>
<keyword evidence="2" id="KW-0808">Transferase</keyword>
<comment type="caution">
    <text evidence="3">The sequence shown here is derived from an EMBL/GenBank/DDBJ whole genome shotgun (WGS) entry which is preliminary data.</text>
</comment>
<sequence length="346" mass="39216">MSLVNVHNEWDPLEEVIIGTVTGARVPVPDRGLFALEYPEYGTVDKIPSGPYARHIVEETEHELSMLCEELTKLGVKVRRPEARDHAAKLATPDWQTDGFYDYCPRDVFLAVGGTVIETPMVLRSRFLEPFAYKNMLLEFFESGARWISAPKPRLGDDMYDMDAEPGRRLGNLEPAFDAANVMRCGTDLLYLVSDSGNELGWKWLQSALGDAYTVHPCRDIYTGTHIDTTIVPLRPGLVLLNPERVNDKNLPDYLRDWDHLWCPDMTETEYAGEHPYGSPWVGMNLLVIREDLVVADDRQPALLRALEKRGIDVLPMRLTHARTLGGSFHCVSLDIRRCGTLETYR</sequence>
<evidence type="ECO:0000313" key="3">
    <source>
        <dbReference type="EMBL" id="MDT0541363.1"/>
    </source>
</evidence>
<keyword evidence="4" id="KW-1185">Reference proteome</keyword>
<dbReference type="PANTHER" id="PTHR10488">
    <property type="entry name" value="GLYCINE AMIDINOTRANSFERASE, MITOCHONDRIAL"/>
    <property type="match status" value="1"/>
</dbReference>
<dbReference type="Proteomes" id="UP001180754">
    <property type="component" value="Unassembled WGS sequence"/>
</dbReference>
<evidence type="ECO:0000256" key="2">
    <source>
        <dbReference type="ARBA" id="ARBA00022679"/>
    </source>
</evidence>
<protein>
    <submittedName>
        <fullName evidence="3">Inosamine-phosphate amidinotransferase 1</fullName>
    </submittedName>
</protein>
<name>A0ABU2X8T8_9ACTN</name>